<keyword evidence="1" id="KW-1003">Cell membrane</keyword>
<protein>
    <recommendedName>
        <fullName evidence="1">SURF1-like protein</fullName>
    </recommendedName>
</protein>
<evidence type="ECO:0000313" key="3">
    <source>
        <dbReference type="EMBL" id="MCM0620997.1"/>
    </source>
</evidence>
<comment type="caution">
    <text evidence="3">The sequence shown here is derived from an EMBL/GenBank/DDBJ whole genome shotgun (WGS) entry which is preliminary data.</text>
</comment>
<gene>
    <name evidence="3" type="ORF">M8330_11920</name>
</gene>
<evidence type="ECO:0000256" key="1">
    <source>
        <dbReference type="RuleBase" id="RU363076"/>
    </source>
</evidence>
<feature type="transmembrane region" description="Helical" evidence="1">
    <location>
        <begin position="12"/>
        <end position="31"/>
    </location>
</feature>
<comment type="similarity">
    <text evidence="1">Belongs to the SURF1 family.</text>
</comment>
<accession>A0A9X2D819</accession>
<dbReference type="InterPro" id="IPR002994">
    <property type="entry name" value="Surf1/Shy1"/>
</dbReference>
<name>A0A9X2D819_9ACTN</name>
<dbReference type="PROSITE" id="PS50895">
    <property type="entry name" value="SURF1"/>
    <property type="match status" value="1"/>
</dbReference>
<keyword evidence="1" id="KW-0472">Membrane</keyword>
<sequence length="288" mass="30623">MAPALAPRFWGLHALGTVVVLATLALSWWQWGAFQNERTVAARDLTQAPVVPLDDVMGPDDAFPAPDVGRPVTLTGTWVPEGTVYVEGREHDGEQGYWVVTPLAVSDDGDADAPAMEVVRGWSPTVEGAPAAPEGTATVVGWLQPTDGTGATDPDRTDDVVPQVRIADLIQHVDQDLYSGYVVADLDATGTENDGTTDLAAADLTQLPDVSGDIGLRNLLYAVQWPAFGVFAIIVWVRLARDMLAAERRGRDEDDDSPDDRPDDGQDDGGPEAPREGRPGVTPVPSGP</sequence>
<comment type="subcellular location">
    <subcellularLocation>
        <location evidence="1">Cell membrane</location>
        <topology evidence="1">Multi-pass membrane protein</topology>
    </subcellularLocation>
</comment>
<evidence type="ECO:0000313" key="4">
    <source>
        <dbReference type="Proteomes" id="UP001139485"/>
    </source>
</evidence>
<keyword evidence="1" id="KW-0812">Transmembrane</keyword>
<keyword evidence="1" id="KW-1133">Transmembrane helix</keyword>
<dbReference type="GO" id="GO:0005886">
    <property type="term" value="C:plasma membrane"/>
    <property type="evidence" value="ECO:0007669"/>
    <property type="project" value="UniProtKB-SubCell"/>
</dbReference>
<organism evidence="3 4">
    <name type="scientific">Nocardioides bruguierae</name>
    <dbReference type="NCBI Taxonomy" id="2945102"/>
    <lineage>
        <taxon>Bacteria</taxon>
        <taxon>Bacillati</taxon>
        <taxon>Actinomycetota</taxon>
        <taxon>Actinomycetes</taxon>
        <taxon>Propionibacteriales</taxon>
        <taxon>Nocardioidaceae</taxon>
        <taxon>Nocardioides</taxon>
    </lineage>
</organism>
<dbReference type="RefSeq" id="WP_250827496.1">
    <property type="nucleotide sequence ID" value="NZ_JAMOIL010000013.1"/>
</dbReference>
<feature type="region of interest" description="Disordered" evidence="2">
    <location>
        <begin position="247"/>
        <end position="288"/>
    </location>
</feature>
<keyword evidence="4" id="KW-1185">Reference proteome</keyword>
<dbReference type="EMBL" id="JAMOIL010000013">
    <property type="protein sequence ID" value="MCM0620997.1"/>
    <property type="molecule type" value="Genomic_DNA"/>
</dbReference>
<feature type="transmembrane region" description="Helical" evidence="1">
    <location>
        <begin position="219"/>
        <end position="239"/>
    </location>
</feature>
<evidence type="ECO:0000256" key="2">
    <source>
        <dbReference type="SAM" id="MobiDB-lite"/>
    </source>
</evidence>
<proteinExistence type="inferred from homology"/>
<reference evidence="3" key="1">
    <citation type="submission" date="2022-05" db="EMBL/GenBank/DDBJ databases">
        <authorList>
            <person name="Tuo L."/>
        </authorList>
    </citation>
    <scope>NUCLEOTIDE SEQUENCE</scope>
    <source>
        <strain evidence="3">BSK12Z-4</strain>
    </source>
</reference>
<dbReference type="Pfam" id="PF02104">
    <property type="entry name" value="SURF1"/>
    <property type="match status" value="1"/>
</dbReference>
<dbReference type="Proteomes" id="UP001139485">
    <property type="component" value="Unassembled WGS sequence"/>
</dbReference>
<dbReference type="AlphaFoldDB" id="A0A9X2D819"/>
<dbReference type="CDD" id="cd06662">
    <property type="entry name" value="SURF1"/>
    <property type="match status" value="1"/>
</dbReference>